<sequence length="37" mass="4387">MEFARLFSFNFDFSATFMVIIVGPEFDVLDRFFLTSE</sequence>
<dbReference type="Gramene" id="OMP11408">
    <property type="protein sequence ID" value="OMP11408"/>
    <property type="gene ID" value="CCACVL1_00534"/>
</dbReference>
<comment type="caution">
    <text evidence="1">The sequence shown here is derived from an EMBL/GenBank/DDBJ whole genome shotgun (WGS) entry which is preliminary data.</text>
</comment>
<gene>
    <name evidence="1" type="ORF">CCACVL1_00534</name>
</gene>
<accession>A0A1R3KWJ7</accession>
<dbReference type="AlphaFoldDB" id="A0A1R3KWJ7"/>
<evidence type="ECO:0000313" key="1">
    <source>
        <dbReference type="EMBL" id="OMP11408.1"/>
    </source>
</evidence>
<proteinExistence type="predicted"/>
<dbReference type="EMBL" id="AWWV01001312">
    <property type="protein sequence ID" value="OMP11408.1"/>
    <property type="molecule type" value="Genomic_DNA"/>
</dbReference>
<dbReference type="Proteomes" id="UP000188268">
    <property type="component" value="Unassembled WGS sequence"/>
</dbReference>
<evidence type="ECO:0000313" key="2">
    <source>
        <dbReference type="Proteomes" id="UP000188268"/>
    </source>
</evidence>
<keyword evidence="2" id="KW-1185">Reference proteome</keyword>
<feature type="non-terminal residue" evidence="1">
    <location>
        <position position="37"/>
    </location>
</feature>
<name>A0A1R3KWJ7_COCAP</name>
<protein>
    <submittedName>
        <fullName evidence="1">Uncharacterized protein</fullName>
    </submittedName>
</protein>
<reference evidence="1 2" key="1">
    <citation type="submission" date="2013-09" db="EMBL/GenBank/DDBJ databases">
        <title>Corchorus capsularis genome sequencing.</title>
        <authorList>
            <person name="Alam M."/>
            <person name="Haque M.S."/>
            <person name="Islam M.S."/>
            <person name="Emdad E.M."/>
            <person name="Islam M.M."/>
            <person name="Ahmed B."/>
            <person name="Halim A."/>
            <person name="Hossen Q.M.M."/>
            <person name="Hossain M.Z."/>
            <person name="Ahmed R."/>
            <person name="Khan M.M."/>
            <person name="Islam R."/>
            <person name="Rashid M.M."/>
            <person name="Khan S.A."/>
            <person name="Rahman M.S."/>
            <person name="Alam M."/>
        </authorList>
    </citation>
    <scope>NUCLEOTIDE SEQUENCE [LARGE SCALE GENOMIC DNA]</scope>
    <source>
        <strain evidence="2">cv. CVL-1</strain>
        <tissue evidence="1">Whole seedling</tissue>
    </source>
</reference>
<organism evidence="1 2">
    <name type="scientific">Corchorus capsularis</name>
    <name type="common">Jute</name>
    <dbReference type="NCBI Taxonomy" id="210143"/>
    <lineage>
        <taxon>Eukaryota</taxon>
        <taxon>Viridiplantae</taxon>
        <taxon>Streptophyta</taxon>
        <taxon>Embryophyta</taxon>
        <taxon>Tracheophyta</taxon>
        <taxon>Spermatophyta</taxon>
        <taxon>Magnoliopsida</taxon>
        <taxon>eudicotyledons</taxon>
        <taxon>Gunneridae</taxon>
        <taxon>Pentapetalae</taxon>
        <taxon>rosids</taxon>
        <taxon>malvids</taxon>
        <taxon>Malvales</taxon>
        <taxon>Malvaceae</taxon>
        <taxon>Grewioideae</taxon>
        <taxon>Apeibeae</taxon>
        <taxon>Corchorus</taxon>
    </lineage>
</organism>